<evidence type="ECO:0000313" key="3">
    <source>
        <dbReference type="EMBL" id="MSB51296.1"/>
    </source>
</evidence>
<comment type="caution">
    <text evidence="3">The sequence shown here is derived from an EMBL/GenBank/DDBJ whole genome shotgun (WGS) entry which is preliminary data.</text>
</comment>
<accession>A0A6I2RNK2</accession>
<dbReference type="InterPro" id="IPR025377">
    <property type="entry name" value="DUF4367"/>
</dbReference>
<feature type="domain" description="DUF4367" evidence="2">
    <location>
        <begin position="190"/>
        <end position="299"/>
    </location>
</feature>
<dbReference type="Pfam" id="PF14285">
    <property type="entry name" value="DUF4367"/>
    <property type="match status" value="1"/>
</dbReference>
<keyword evidence="1" id="KW-0472">Membrane</keyword>
<evidence type="ECO:0000313" key="4">
    <source>
        <dbReference type="Proteomes" id="UP000429811"/>
    </source>
</evidence>
<feature type="transmembrane region" description="Helical" evidence="1">
    <location>
        <begin position="114"/>
        <end position="133"/>
    </location>
</feature>
<sequence>MAKNDEKYAYLNRLSTEQLEELLRMDMEMAEPGNEDVVFHILEVIEQREDEHPTGRIPDVDKAWAEFQEYYNVPEGADDSLYPCKTETGNSSENPAKFPSPRTPRLHRWIKQGLVAVIAVAAVFGGMVAAQAAGIDVFGTIGRWTDNVFRFMPSGNENSTSTGANAGEDISKYATLREALASVGIDENLAPTWCPDGFTASEPETVNSSVGNAVYFILSGRDGEFISLDFIRYHSRGNLEETLFEKDVKGVEQYSNGEQTFYILSNIDTITATWSDGLIMAQFSGDTTEDILKKLIDSVGGR</sequence>
<organism evidence="3 4">
    <name type="scientific">Flavonifractor plautii</name>
    <name type="common">Fusobacterium plautii</name>
    <dbReference type="NCBI Taxonomy" id="292800"/>
    <lineage>
        <taxon>Bacteria</taxon>
        <taxon>Bacillati</taxon>
        <taxon>Bacillota</taxon>
        <taxon>Clostridia</taxon>
        <taxon>Eubacteriales</taxon>
        <taxon>Oscillospiraceae</taxon>
        <taxon>Flavonifractor</taxon>
    </lineage>
</organism>
<name>A0A6I2RNK2_FLAPL</name>
<evidence type="ECO:0000256" key="1">
    <source>
        <dbReference type="SAM" id="Phobius"/>
    </source>
</evidence>
<keyword evidence="1" id="KW-0812">Transmembrane</keyword>
<dbReference type="RefSeq" id="WP_138309031.1">
    <property type="nucleotide sequence ID" value="NZ_JADMOW010000096.1"/>
</dbReference>
<proteinExistence type="predicted"/>
<gene>
    <name evidence="3" type="ORF">GKE90_21885</name>
</gene>
<evidence type="ECO:0000259" key="2">
    <source>
        <dbReference type="Pfam" id="PF14285"/>
    </source>
</evidence>
<dbReference type="AlphaFoldDB" id="A0A6I2RNK2"/>
<dbReference type="EMBL" id="WKPO01000071">
    <property type="protein sequence ID" value="MSB51296.1"/>
    <property type="molecule type" value="Genomic_DNA"/>
</dbReference>
<protein>
    <submittedName>
        <fullName evidence="3">DUF4367 domain-containing protein</fullName>
    </submittedName>
</protein>
<dbReference type="Proteomes" id="UP000429811">
    <property type="component" value="Unassembled WGS sequence"/>
</dbReference>
<keyword evidence="1" id="KW-1133">Transmembrane helix</keyword>
<reference evidence="3 4" key="1">
    <citation type="journal article" date="2019" name="Nat. Med.">
        <title>A library of human gut bacterial isolates paired with longitudinal multiomics data enables mechanistic microbiome research.</title>
        <authorList>
            <person name="Poyet M."/>
            <person name="Groussin M."/>
            <person name="Gibbons S.M."/>
            <person name="Avila-Pacheco J."/>
            <person name="Jiang X."/>
            <person name="Kearney S.M."/>
            <person name="Perrotta A.R."/>
            <person name="Berdy B."/>
            <person name="Zhao S."/>
            <person name="Lieberman T.D."/>
            <person name="Swanson P.K."/>
            <person name="Smith M."/>
            <person name="Roesemann S."/>
            <person name="Alexander J.E."/>
            <person name="Rich S.A."/>
            <person name="Livny J."/>
            <person name="Vlamakis H."/>
            <person name="Clish C."/>
            <person name="Bullock K."/>
            <person name="Deik A."/>
            <person name="Scott J."/>
            <person name="Pierce K.A."/>
            <person name="Xavier R.J."/>
            <person name="Alm E.J."/>
        </authorList>
    </citation>
    <scope>NUCLEOTIDE SEQUENCE [LARGE SCALE GENOMIC DNA]</scope>
    <source>
        <strain evidence="3 4">BIOML-A5</strain>
    </source>
</reference>